<dbReference type="EMBL" id="KN824282">
    <property type="protein sequence ID" value="KIM31230.1"/>
    <property type="molecule type" value="Genomic_DNA"/>
</dbReference>
<feature type="compositionally biased region" description="Acidic residues" evidence="1">
    <location>
        <begin position="504"/>
        <end position="517"/>
    </location>
</feature>
<evidence type="ECO:0000313" key="3">
    <source>
        <dbReference type="Proteomes" id="UP000054097"/>
    </source>
</evidence>
<feature type="region of interest" description="Disordered" evidence="1">
    <location>
        <begin position="580"/>
        <end position="611"/>
    </location>
</feature>
<accession>A0A0C3B319</accession>
<feature type="compositionally biased region" description="Low complexity" evidence="1">
    <location>
        <begin position="482"/>
        <end position="494"/>
    </location>
</feature>
<dbReference type="AlphaFoldDB" id="A0A0C3B319"/>
<reference evidence="2 3" key="1">
    <citation type="submission" date="2014-04" db="EMBL/GenBank/DDBJ databases">
        <authorList>
            <consortium name="DOE Joint Genome Institute"/>
            <person name="Kuo A."/>
            <person name="Zuccaro A."/>
            <person name="Kohler A."/>
            <person name="Nagy L.G."/>
            <person name="Floudas D."/>
            <person name="Copeland A."/>
            <person name="Barry K.W."/>
            <person name="Cichocki N."/>
            <person name="Veneault-Fourrey C."/>
            <person name="LaButti K."/>
            <person name="Lindquist E.A."/>
            <person name="Lipzen A."/>
            <person name="Lundell T."/>
            <person name="Morin E."/>
            <person name="Murat C."/>
            <person name="Sun H."/>
            <person name="Tunlid A."/>
            <person name="Henrissat B."/>
            <person name="Grigoriev I.V."/>
            <person name="Hibbett D.S."/>
            <person name="Martin F."/>
            <person name="Nordberg H.P."/>
            <person name="Cantor M.N."/>
            <person name="Hua S.X."/>
        </authorList>
    </citation>
    <scope>NUCLEOTIDE SEQUENCE [LARGE SCALE GENOMIC DNA]</scope>
    <source>
        <strain evidence="2 3">MAFF 305830</strain>
    </source>
</reference>
<proteinExistence type="predicted"/>
<reference evidence="3" key="2">
    <citation type="submission" date="2015-01" db="EMBL/GenBank/DDBJ databases">
        <title>Evolutionary Origins and Diversification of the Mycorrhizal Mutualists.</title>
        <authorList>
            <consortium name="DOE Joint Genome Institute"/>
            <consortium name="Mycorrhizal Genomics Consortium"/>
            <person name="Kohler A."/>
            <person name="Kuo A."/>
            <person name="Nagy L.G."/>
            <person name="Floudas D."/>
            <person name="Copeland A."/>
            <person name="Barry K.W."/>
            <person name="Cichocki N."/>
            <person name="Veneault-Fourrey C."/>
            <person name="LaButti K."/>
            <person name="Lindquist E.A."/>
            <person name="Lipzen A."/>
            <person name="Lundell T."/>
            <person name="Morin E."/>
            <person name="Murat C."/>
            <person name="Riley R."/>
            <person name="Ohm R."/>
            <person name="Sun H."/>
            <person name="Tunlid A."/>
            <person name="Henrissat B."/>
            <person name="Grigoriev I.V."/>
            <person name="Hibbett D.S."/>
            <person name="Martin F."/>
        </authorList>
    </citation>
    <scope>NUCLEOTIDE SEQUENCE [LARGE SCALE GENOMIC DNA]</scope>
    <source>
        <strain evidence="3">MAFF 305830</strain>
    </source>
</reference>
<name>A0A0C3B319_SERVB</name>
<dbReference type="STRING" id="933852.A0A0C3B319"/>
<gene>
    <name evidence="2" type="ORF">M408DRAFT_327492</name>
</gene>
<evidence type="ECO:0000313" key="2">
    <source>
        <dbReference type="EMBL" id="KIM31230.1"/>
    </source>
</evidence>
<dbReference type="Pfam" id="PF11735">
    <property type="entry name" value="CAP59_mtransfer"/>
    <property type="match status" value="1"/>
</dbReference>
<dbReference type="OrthoDB" id="3235770at2759"/>
<dbReference type="HOGENOM" id="CLU_016903_0_0_1"/>
<protein>
    <recommendedName>
        <fullName evidence="4">Glycosyltransferase family 69 protein</fullName>
    </recommendedName>
</protein>
<organism evidence="2 3">
    <name type="scientific">Serendipita vermifera MAFF 305830</name>
    <dbReference type="NCBI Taxonomy" id="933852"/>
    <lineage>
        <taxon>Eukaryota</taxon>
        <taxon>Fungi</taxon>
        <taxon>Dikarya</taxon>
        <taxon>Basidiomycota</taxon>
        <taxon>Agaricomycotina</taxon>
        <taxon>Agaricomycetes</taxon>
        <taxon>Sebacinales</taxon>
        <taxon>Serendipitaceae</taxon>
        <taxon>Serendipita</taxon>
    </lineage>
</organism>
<dbReference type="Proteomes" id="UP000054097">
    <property type="component" value="Unassembled WGS sequence"/>
</dbReference>
<dbReference type="PANTHER" id="PTHR34144">
    <property type="entry name" value="CHROMOSOME 8, WHOLE GENOME SHOTGUN SEQUENCE"/>
    <property type="match status" value="1"/>
</dbReference>
<feature type="region of interest" description="Disordered" evidence="1">
    <location>
        <begin position="434"/>
        <end position="525"/>
    </location>
</feature>
<evidence type="ECO:0000256" key="1">
    <source>
        <dbReference type="SAM" id="MobiDB-lite"/>
    </source>
</evidence>
<keyword evidence="3" id="KW-1185">Reference proteome</keyword>
<sequence length="611" mass="69326">MKRSLSSSLPRKRSWVRIIILVFFVAIVKTVFFSTSHEQEIKPHNVLERVAHGTDKTLDVQRHQFLQRRMGGALRKDIFDEIIYDGVTDYWTRFQSKFITSKETSHIDTQVLRSSIEDLLAMNGWVTAACSTLARPFGQNRKEEAWDELLQQNHLYYIAIIIHSADHFLVDQLAAIVQIARRLGPQSIFVSMLDYDSDDATPTLLDLCEAVLTLLAVPFRIRHVPRMTENPKASYYPKEEAYTRNLALEPLWELKERRSIVFHRVIWLKGFTCPTDILETIKVSQSNDAALVCGMDWAEFKGNFIFSDRWRARDMDGDAFRRAKSSAPPESGPPRHDISAARYGQHLPFQVFCCESGTHVVDPEQSYYKGLKYRHGTHFYNSTRDDLMIEWDRTQPCQDSTQAWFCRDLWVDAARDGAHDDRAGGRAGAVPWINVDEAEKADKPPKRVPKAPARASSDEKSAQEEKQEQQEQPKLRKRAPADDAGAPDEAAKAGSNADAMPEGASEEPMPDEEDEAPEIPNGSFKPARILVNPRCVTTYAGVSHSQLALDLFSDRDDDVTVQGGKYVLDDWEGAPSSFTCQEQRQTGGRTAVKTQRRQSFAIHKELRKSVP</sequence>
<feature type="compositionally biased region" description="Basic and acidic residues" evidence="1">
    <location>
        <begin position="456"/>
        <end position="474"/>
    </location>
</feature>
<dbReference type="InterPro" id="IPR021047">
    <property type="entry name" value="Mannosyltransferase_CMT1"/>
</dbReference>
<feature type="compositionally biased region" description="Basic and acidic residues" evidence="1">
    <location>
        <begin position="602"/>
        <end position="611"/>
    </location>
</feature>
<dbReference type="PANTHER" id="PTHR34144:SF2">
    <property type="entry name" value="CAPSULAR ASSOCIATED PROTEIN"/>
    <property type="match status" value="1"/>
</dbReference>
<evidence type="ECO:0008006" key="4">
    <source>
        <dbReference type="Google" id="ProtNLM"/>
    </source>
</evidence>